<dbReference type="CDD" id="cd06702">
    <property type="entry name" value="PDZ3_Scribble-like"/>
    <property type="match status" value="1"/>
</dbReference>
<evidence type="ECO:0000313" key="17">
    <source>
        <dbReference type="Proteomes" id="UP001151699"/>
    </source>
</evidence>
<evidence type="ECO:0000313" key="16">
    <source>
        <dbReference type="EMBL" id="KAJ6637155.1"/>
    </source>
</evidence>
<dbReference type="InterPro" id="IPR050614">
    <property type="entry name" value="Synaptic_Scaffolding_LAP-MAGUK"/>
</dbReference>
<reference evidence="16" key="1">
    <citation type="submission" date="2022-07" db="EMBL/GenBank/DDBJ databases">
        <authorList>
            <person name="Trinca V."/>
            <person name="Uliana J.V.C."/>
            <person name="Torres T.T."/>
            <person name="Ward R.J."/>
            <person name="Monesi N."/>
        </authorList>
    </citation>
    <scope>NUCLEOTIDE SEQUENCE</scope>
    <source>
        <strain evidence="16">HSMRA1968</strain>
        <tissue evidence="16">Whole embryos</tissue>
    </source>
</reference>
<evidence type="ECO:0000256" key="4">
    <source>
        <dbReference type="ARBA" id="ARBA00022473"/>
    </source>
</evidence>
<comment type="subcellular location">
    <subcellularLocation>
        <location evidence="2">Cell junction</location>
    </subcellularLocation>
    <subcellularLocation>
        <location evidence="1">Cell membrane</location>
        <topology evidence="1">Peripheral membrane protein</topology>
    </subcellularLocation>
    <subcellularLocation>
        <location evidence="3">Cytoplasm</location>
    </subcellularLocation>
</comment>
<feature type="compositionally biased region" description="Polar residues" evidence="14">
    <location>
        <begin position="405"/>
        <end position="421"/>
    </location>
</feature>
<keyword evidence="13" id="KW-0472">Membrane</keyword>
<dbReference type="FunFam" id="2.30.42.10:FF:000064">
    <property type="entry name" value="protein lap4 isoform X1"/>
    <property type="match status" value="1"/>
</dbReference>
<feature type="domain" description="PDZ" evidence="15">
    <location>
        <begin position="90"/>
        <end position="177"/>
    </location>
</feature>
<dbReference type="EMBL" id="WJQU01000003">
    <property type="protein sequence ID" value="KAJ6637155.1"/>
    <property type="molecule type" value="Genomic_DNA"/>
</dbReference>
<dbReference type="PROSITE" id="PS50106">
    <property type="entry name" value="PDZ"/>
    <property type="match status" value="4"/>
</dbReference>
<dbReference type="PANTHER" id="PTHR23119">
    <property type="entry name" value="DISCS LARGE"/>
    <property type="match status" value="1"/>
</dbReference>
<dbReference type="GO" id="GO:0005912">
    <property type="term" value="C:adherens junction"/>
    <property type="evidence" value="ECO:0007669"/>
    <property type="project" value="TreeGrafter"/>
</dbReference>
<feature type="compositionally biased region" description="Basic residues" evidence="14">
    <location>
        <begin position="1359"/>
        <end position="1371"/>
    </location>
</feature>
<dbReference type="GO" id="GO:0045211">
    <property type="term" value="C:postsynaptic membrane"/>
    <property type="evidence" value="ECO:0007669"/>
    <property type="project" value="TreeGrafter"/>
</dbReference>
<protein>
    <submittedName>
        <fullName evidence="16">Protein lap4</fullName>
    </submittedName>
</protein>
<dbReference type="GO" id="GO:0043113">
    <property type="term" value="P:receptor clustering"/>
    <property type="evidence" value="ECO:0007669"/>
    <property type="project" value="TreeGrafter"/>
</dbReference>
<accession>A0A9Q0RWV4</accession>
<dbReference type="CDD" id="cd06703">
    <property type="entry name" value="PDZ2_Scribble-like"/>
    <property type="match status" value="1"/>
</dbReference>
<evidence type="ECO:0000256" key="3">
    <source>
        <dbReference type="ARBA" id="ARBA00004496"/>
    </source>
</evidence>
<dbReference type="GO" id="GO:0098609">
    <property type="term" value="P:cell-cell adhesion"/>
    <property type="evidence" value="ECO:0007669"/>
    <property type="project" value="TreeGrafter"/>
</dbReference>
<evidence type="ECO:0000256" key="1">
    <source>
        <dbReference type="ARBA" id="ARBA00004202"/>
    </source>
</evidence>
<keyword evidence="5" id="KW-1003">Cell membrane</keyword>
<name>A0A9Q0RWV4_9DIPT</name>
<dbReference type="GO" id="GO:0019901">
    <property type="term" value="F:protein kinase binding"/>
    <property type="evidence" value="ECO:0007669"/>
    <property type="project" value="TreeGrafter"/>
</dbReference>
<dbReference type="GO" id="GO:0014069">
    <property type="term" value="C:postsynaptic density"/>
    <property type="evidence" value="ECO:0007669"/>
    <property type="project" value="TreeGrafter"/>
</dbReference>
<dbReference type="SMART" id="SM00228">
    <property type="entry name" value="PDZ"/>
    <property type="match status" value="4"/>
</dbReference>
<feature type="domain" description="PDZ" evidence="15">
    <location>
        <begin position="257"/>
        <end position="347"/>
    </location>
</feature>
<evidence type="ECO:0000256" key="11">
    <source>
        <dbReference type="ARBA" id="ARBA00022949"/>
    </source>
</evidence>
<keyword evidence="17" id="KW-1185">Reference proteome</keyword>
<keyword evidence="10" id="KW-0221">Differentiation</keyword>
<organism evidence="16 17">
    <name type="scientific">Pseudolycoriella hygida</name>
    <dbReference type="NCBI Taxonomy" id="35572"/>
    <lineage>
        <taxon>Eukaryota</taxon>
        <taxon>Metazoa</taxon>
        <taxon>Ecdysozoa</taxon>
        <taxon>Arthropoda</taxon>
        <taxon>Hexapoda</taxon>
        <taxon>Insecta</taxon>
        <taxon>Pterygota</taxon>
        <taxon>Neoptera</taxon>
        <taxon>Endopterygota</taxon>
        <taxon>Diptera</taxon>
        <taxon>Nematocera</taxon>
        <taxon>Sciaroidea</taxon>
        <taxon>Sciaridae</taxon>
        <taxon>Pseudolycoriella</taxon>
    </lineage>
</organism>
<dbReference type="Proteomes" id="UP001151699">
    <property type="component" value="Chromosome X"/>
</dbReference>
<feature type="region of interest" description="Disordered" evidence="14">
    <location>
        <begin position="1343"/>
        <end position="1371"/>
    </location>
</feature>
<keyword evidence="9" id="KW-0677">Repeat</keyword>
<feature type="compositionally biased region" description="Basic and acidic residues" evidence="14">
    <location>
        <begin position="800"/>
        <end position="809"/>
    </location>
</feature>
<feature type="compositionally biased region" description="Basic and acidic residues" evidence="14">
    <location>
        <begin position="897"/>
        <end position="913"/>
    </location>
</feature>
<feature type="compositionally biased region" description="Basic and acidic residues" evidence="14">
    <location>
        <begin position="930"/>
        <end position="959"/>
    </location>
</feature>
<feature type="region of interest" description="Disordered" evidence="14">
    <location>
        <begin position="405"/>
        <end position="469"/>
    </location>
</feature>
<feature type="region of interest" description="Disordered" evidence="14">
    <location>
        <begin position="883"/>
        <end position="959"/>
    </location>
</feature>
<keyword evidence="8" id="KW-0433">Leucine-rich repeat</keyword>
<dbReference type="GO" id="GO:0098887">
    <property type="term" value="P:neurotransmitter receptor transport, endosome to postsynaptic membrane"/>
    <property type="evidence" value="ECO:0007669"/>
    <property type="project" value="TreeGrafter"/>
</dbReference>
<keyword evidence="6" id="KW-0963">Cytoplasm</keyword>
<evidence type="ECO:0000256" key="14">
    <source>
        <dbReference type="SAM" id="MobiDB-lite"/>
    </source>
</evidence>
<feature type="domain" description="PDZ" evidence="15">
    <location>
        <begin position="555"/>
        <end position="645"/>
    </location>
</feature>
<evidence type="ECO:0000256" key="10">
    <source>
        <dbReference type="ARBA" id="ARBA00022782"/>
    </source>
</evidence>
<feature type="compositionally biased region" description="Polar residues" evidence="14">
    <location>
        <begin position="764"/>
        <end position="782"/>
    </location>
</feature>
<dbReference type="FunFam" id="2.30.42.10:FF:000041">
    <property type="entry name" value="protein scribble homolog isoform X1"/>
    <property type="match status" value="1"/>
</dbReference>
<dbReference type="SUPFAM" id="SSF50156">
    <property type="entry name" value="PDZ domain-like"/>
    <property type="match status" value="4"/>
</dbReference>
<dbReference type="GO" id="GO:0045197">
    <property type="term" value="P:establishment or maintenance of epithelial cell apical/basal polarity"/>
    <property type="evidence" value="ECO:0007669"/>
    <property type="project" value="TreeGrafter"/>
</dbReference>
<dbReference type="CDD" id="cd06701">
    <property type="entry name" value="PDZ4_Scribble-like"/>
    <property type="match status" value="1"/>
</dbReference>
<comment type="caution">
    <text evidence="16">The sequence shown here is derived from an EMBL/GenBank/DDBJ whole genome shotgun (WGS) entry which is preliminary data.</text>
</comment>
<evidence type="ECO:0000256" key="7">
    <source>
        <dbReference type="ARBA" id="ARBA00022553"/>
    </source>
</evidence>
<keyword evidence="11" id="KW-0965">Cell junction</keyword>
<evidence type="ECO:0000256" key="8">
    <source>
        <dbReference type="ARBA" id="ARBA00022614"/>
    </source>
</evidence>
<dbReference type="OrthoDB" id="2187496at2759"/>
<dbReference type="InterPro" id="IPR001478">
    <property type="entry name" value="PDZ"/>
</dbReference>
<keyword evidence="7" id="KW-0597">Phosphoprotein</keyword>
<evidence type="ECO:0000256" key="2">
    <source>
        <dbReference type="ARBA" id="ARBA00004282"/>
    </source>
</evidence>
<dbReference type="CDD" id="cd06704">
    <property type="entry name" value="PDZ1_Scribble-like"/>
    <property type="match status" value="1"/>
</dbReference>
<feature type="domain" description="PDZ" evidence="15">
    <location>
        <begin position="652"/>
        <end position="744"/>
    </location>
</feature>
<dbReference type="FunFam" id="2.30.42.10:FF:000153">
    <property type="entry name" value="Scribbled, isoform T"/>
    <property type="match status" value="1"/>
</dbReference>
<proteinExistence type="predicted"/>
<dbReference type="Gene3D" id="2.30.42.10">
    <property type="match status" value="4"/>
</dbReference>
<evidence type="ECO:0000259" key="15">
    <source>
        <dbReference type="PROSITE" id="PS50106"/>
    </source>
</evidence>
<dbReference type="FunFam" id="2.30.42.10:FF:000074">
    <property type="entry name" value="protein scribble homolog isoform X2"/>
    <property type="match status" value="1"/>
</dbReference>
<dbReference type="GO" id="GO:0016323">
    <property type="term" value="C:basolateral plasma membrane"/>
    <property type="evidence" value="ECO:0007669"/>
    <property type="project" value="TreeGrafter"/>
</dbReference>
<sequence>MRFEDSDHWKKEPLKLHRRDTPHHLKNKRVQQSILTDTAANLIISNALKQQEKNLKSVNNIIPEDSEKNDYLNQSNASDGLTELCIDNYEIHIERTSAGLGLSIAGGKGSTPFRGDDEGIFISRVTEGGPADVAGLRVGDKVLKVNGTEVVDVDHYHAVEVLKACGAVLILHVSREVTRLVGHPVYHEDGTISQISIDRKPITVNVPEPVKQIPAPLQLADTTINQFQSQPQSEQLTPNTNGIIENGKEVFHKVTLHTTLIRDQIGHGLGFSIAGGKGSPPFKDGSDGIYISRITTGGLAHRDGKILVGDKVLAINGVDMTSAHHDSAVQLLTDHQRFVRLVVQRDIKGPLEPPSPRSPILKGVSPSGYRPAFKQTIGDSPSNDTNQKYISNTSPMLENIHRTTAPVTHSTEPNGIENVSQPVPAPRRLISQSSVGGTDSASVASHNGNQTSGNKSEDDDVEVLPPRPLTSDDFQAMIPAHFLSGGHPEYCIEKHEVGPSVTVTVKKGVPDLPMLPPAPTELGKITETITKSTFTETVMTRVTDNHLGEALMSEEVVLPKDQGSLGFSIIGGTDHSCVPFGANEPGIFISHIVPGGIAANSGKLRMGDRILMVNGTDVKSATHSEAVMELLRPSDEIKLFVQHDPLPVGFQNIVLVKNENEKLGMCIKGGLEGQRGNPVDPSDEGVFVSKINSVGAARRDGRLKVGMRILEVNGTSLLGAKHIEAVQLLRSAGDRIQIIVCKGYDKSSLIHSIGSGGGMSTGFKNNLGASETGSELSQSVSSLDRDDDAVTPVRPQQHPDIFEKEKMNEDAGVSEASKDVALFNADQSLVSIKEKSTQEKVLEIVRAAESLALGTHLPEHLPPKSPVEHHDDKKHKTTTIVMSAHTLDTQPQVESRILSDRKPSVEKPTIRNENEDEYSPPASAKTLKSVSDRKRFFENVMEDQQKPSPKTDEVEKLKQEDKKKIATLNQGKEHNALSDGDDDDDEVRAQKISACSQSNTTPVEKMCTNNLADDVPELKKEEVVFPRIAVKSSPGALTIRETEKVVDEKVTLRTEEFSCPVTGVPHLRTIEVVEKIIETEVETCQEKIISLELQSPNEMQITPSDEDSSSIITVRSNAGNITFIADDEALNTPTTSKTVTRHYNSKIPILSSKIQTIVEVVNPVISGDGSATEIAIGRSADCKYSSLENSDGNEGHEMSLNDKMKNVLQELLEDNRVKTNLSRSLTGKTTDIDDDSEKCIDQKNRGANKSFTNESDSNKNVCTNVPTTEDTNDTKNSNLDYCHVYINPNAQVYFESVLLTNEKFSEEEEMFKEKLLSELHVDELRIPNNDAANQLDNESMHEVLDSTLTDTGKSANISGKKKKKKGKNKKK</sequence>
<feature type="region of interest" description="Disordered" evidence="14">
    <location>
        <begin position="1"/>
        <end position="23"/>
    </location>
</feature>
<dbReference type="GO" id="GO:0098968">
    <property type="term" value="P:neurotransmitter receptor transport postsynaptic membrane to endosome"/>
    <property type="evidence" value="ECO:0007669"/>
    <property type="project" value="TreeGrafter"/>
</dbReference>
<evidence type="ECO:0000256" key="9">
    <source>
        <dbReference type="ARBA" id="ARBA00022737"/>
    </source>
</evidence>
<dbReference type="PANTHER" id="PTHR23119:SF44">
    <property type="entry name" value="PROTEIN LAP4"/>
    <property type="match status" value="1"/>
</dbReference>
<dbReference type="Pfam" id="PF00595">
    <property type="entry name" value="PDZ"/>
    <property type="match status" value="4"/>
</dbReference>
<evidence type="ECO:0000256" key="6">
    <source>
        <dbReference type="ARBA" id="ARBA00022490"/>
    </source>
</evidence>
<evidence type="ECO:0000256" key="5">
    <source>
        <dbReference type="ARBA" id="ARBA00022475"/>
    </source>
</evidence>
<evidence type="ECO:0000256" key="12">
    <source>
        <dbReference type="ARBA" id="ARBA00023054"/>
    </source>
</evidence>
<feature type="compositionally biased region" description="Polar residues" evidence="14">
    <location>
        <begin position="430"/>
        <end position="454"/>
    </location>
</feature>
<keyword evidence="12" id="KW-0175">Coiled coil</keyword>
<evidence type="ECO:0000256" key="13">
    <source>
        <dbReference type="ARBA" id="ARBA00023136"/>
    </source>
</evidence>
<dbReference type="GO" id="GO:0030154">
    <property type="term" value="P:cell differentiation"/>
    <property type="evidence" value="ECO:0007669"/>
    <property type="project" value="UniProtKB-KW"/>
</dbReference>
<feature type="region of interest" description="Disordered" evidence="14">
    <location>
        <begin position="764"/>
        <end position="810"/>
    </location>
</feature>
<feature type="compositionally biased region" description="Polar residues" evidence="14">
    <location>
        <begin position="883"/>
        <end position="893"/>
    </location>
</feature>
<feature type="compositionally biased region" description="Basic and acidic residues" evidence="14">
    <location>
        <begin position="1"/>
        <end position="15"/>
    </location>
</feature>
<dbReference type="GO" id="GO:0005737">
    <property type="term" value="C:cytoplasm"/>
    <property type="evidence" value="ECO:0007669"/>
    <property type="project" value="UniProtKB-SubCell"/>
</dbReference>
<gene>
    <name evidence="16" type="primary">scrib</name>
    <name evidence="16" type="ORF">Bhyg_09882</name>
</gene>
<keyword evidence="4" id="KW-0217">Developmental protein</keyword>
<dbReference type="InterPro" id="IPR036034">
    <property type="entry name" value="PDZ_sf"/>
</dbReference>
<feature type="compositionally biased region" description="Polar residues" evidence="14">
    <location>
        <begin position="1346"/>
        <end position="1357"/>
    </location>
</feature>